<proteinExistence type="inferred from homology"/>
<dbReference type="GO" id="GO:0009307">
    <property type="term" value="P:DNA restriction-modification system"/>
    <property type="evidence" value="ECO:0007669"/>
    <property type="project" value="UniProtKB-KW"/>
</dbReference>
<dbReference type="OrthoDB" id="9773571at2"/>
<evidence type="ECO:0000259" key="10">
    <source>
        <dbReference type="Pfam" id="PF01555"/>
    </source>
</evidence>
<keyword evidence="12" id="KW-1185">Reference proteome</keyword>
<evidence type="ECO:0000313" key="12">
    <source>
        <dbReference type="Proteomes" id="UP000007374"/>
    </source>
</evidence>
<evidence type="ECO:0000256" key="6">
    <source>
        <dbReference type="ARBA" id="ARBA00023125"/>
    </source>
</evidence>
<keyword evidence="3 11" id="KW-0808">Transferase</keyword>
<organism evidence="11 12">
    <name type="scientific">Nitratireductor indicus C115</name>
    <dbReference type="NCBI Taxonomy" id="1231190"/>
    <lineage>
        <taxon>Bacteria</taxon>
        <taxon>Pseudomonadati</taxon>
        <taxon>Pseudomonadota</taxon>
        <taxon>Alphaproteobacteria</taxon>
        <taxon>Hyphomicrobiales</taxon>
        <taxon>Phyllobacteriaceae</taxon>
        <taxon>Nitratireductor</taxon>
    </lineage>
</organism>
<dbReference type="SUPFAM" id="SSF53335">
    <property type="entry name" value="S-adenosyl-L-methionine-dependent methyltransferases"/>
    <property type="match status" value="1"/>
</dbReference>
<name>K2N4J3_9HYPH</name>
<dbReference type="STRING" id="721133.SAMN05216176_10761"/>
<evidence type="ECO:0000256" key="8">
    <source>
        <dbReference type="ARBA" id="ARBA00049120"/>
    </source>
</evidence>
<gene>
    <name evidence="11" type="ORF">NA8A_12185</name>
</gene>
<feature type="domain" description="DNA methylase N-4/N-6" evidence="10">
    <location>
        <begin position="49"/>
        <end position="291"/>
    </location>
</feature>
<dbReference type="EMBL" id="AMSI01000007">
    <property type="protein sequence ID" value="EKF42308.1"/>
    <property type="molecule type" value="Genomic_DNA"/>
</dbReference>
<keyword evidence="4" id="KW-0949">S-adenosyl-L-methionine</keyword>
<dbReference type="GO" id="GO:0003677">
    <property type="term" value="F:DNA binding"/>
    <property type="evidence" value="ECO:0007669"/>
    <property type="project" value="UniProtKB-KW"/>
</dbReference>
<dbReference type="InterPro" id="IPR017985">
    <property type="entry name" value="MeTrfase_CN4_CS"/>
</dbReference>
<dbReference type="GO" id="GO:0009007">
    <property type="term" value="F:site-specific DNA-methyltransferase (adenine-specific) activity"/>
    <property type="evidence" value="ECO:0007669"/>
    <property type="project" value="UniProtKB-EC"/>
</dbReference>
<evidence type="ECO:0000256" key="2">
    <source>
        <dbReference type="ARBA" id="ARBA00022603"/>
    </source>
</evidence>
<evidence type="ECO:0000313" key="11">
    <source>
        <dbReference type="EMBL" id="EKF42308.1"/>
    </source>
</evidence>
<dbReference type="PROSITE" id="PS00093">
    <property type="entry name" value="N4_MTASE"/>
    <property type="match status" value="1"/>
</dbReference>
<comment type="caution">
    <text evidence="11">The sequence shown here is derived from an EMBL/GenBank/DDBJ whole genome shotgun (WGS) entry which is preliminary data.</text>
</comment>
<dbReference type="InterPro" id="IPR002941">
    <property type="entry name" value="DNA_methylase_N4/N6"/>
</dbReference>
<evidence type="ECO:0000256" key="1">
    <source>
        <dbReference type="ARBA" id="ARBA00010203"/>
    </source>
</evidence>
<dbReference type="Gene3D" id="3.40.50.150">
    <property type="entry name" value="Vaccinia Virus protein VP39"/>
    <property type="match status" value="1"/>
</dbReference>
<dbReference type="InterPro" id="IPR029063">
    <property type="entry name" value="SAM-dependent_MTases_sf"/>
</dbReference>
<keyword evidence="5" id="KW-0680">Restriction system</keyword>
<evidence type="ECO:0000256" key="7">
    <source>
        <dbReference type="ARBA" id="ARBA00047942"/>
    </source>
</evidence>
<comment type="catalytic activity">
    <reaction evidence="7">
        <text>a 2'-deoxyadenosine in DNA + S-adenosyl-L-methionine = an N(6)-methyl-2'-deoxyadenosine in DNA + S-adenosyl-L-homocysteine + H(+)</text>
        <dbReference type="Rhea" id="RHEA:15197"/>
        <dbReference type="Rhea" id="RHEA-COMP:12418"/>
        <dbReference type="Rhea" id="RHEA-COMP:12419"/>
        <dbReference type="ChEBI" id="CHEBI:15378"/>
        <dbReference type="ChEBI" id="CHEBI:57856"/>
        <dbReference type="ChEBI" id="CHEBI:59789"/>
        <dbReference type="ChEBI" id="CHEBI:90615"/>
        <dbReference type="ChEBI" id="CHEBI:90616"/>
        <dbReference type="EC" id="2.1.1.72"/>
    </reaction>
</comment>
<dbReference type="REBASE" id="57480">
    <property type="entry name" value="M.NinC115ORF12185P"/>
</dbReference>
<dbReference type="GO" id="GO:0032259">
    <property type="term" value="P:methylation"/>
    <property type="evidence" value="ECO:0007669"/>
    <property type="project" value="UniProtKB-KW"/>
</dbReference>
<comment type="similarity">
    <text evidence="1">Belongs to the N(4)/N(6)-methyltransferase family. N(4) subfamily.</text>
</comment>
<reference evidence="11 12" key="1">
    <citation type="journal article" date="2012" name="J. Bacteriol.">
        <title>Genome Sequence of Nitratireductor indicus Type Strain C115.</title>
        <authorList>
            <person name="Lai Q."/>
            <person name="Li G."/>
            <person name="Yu Z."/>
            <person name="Shao Z."/>
        </authorList>
    </citation>
    <scope>NUCLEOTIDE SEQUENCE [LARGE SCALE GENOMIC DNA]</scope>
    <source>
        <strain evidence="11 12">C115</strain>
    </source>
</reference>
<evidence type="ECO:0000256" key="9">
    <source>
        <dbReference type="RuleBase" id="RU362026"/>
    </source>
</evidence>
<dbReference type="PRINTS" id="PR00508">
    <property type="entry name" value="S21N4MTFRASE"/>
</dbReference>
<evidence type="ECO:0000256" key="5">
    <source>
        <dbReference type="ARBA" id="ARBA00022747"/>
    </source>
</evidence>
<dbReference type="Proteomes" id="UP000007374">
    <property type="component" value="Unassembled WGS sequence"/>
</dbReference>
<sequence length="307" mass="34535">MHPQVMSEDAFSSKRLKAAAAYADETAIVLNMDVREALSLLAAEGVQANCIVTSPPFYGQRDYEVDCQIGLEAHPSEFISTLADVFQSAGSVLADNGSLWVNIGDTYWSGKGEHRSGEAKQSARRFGIRPQDKKGDGKWCVPKQLLLIPHRFAIEMQDRNWIVRNDNVWVKPNPIPDQVRDRCSMSHEYVFHFVKERWYYFDKNAVGRTSETGTVLPPLDTWEIAPVRGQTGRHKARFSEELVRIPILTTTPPRGVVLDPFAGSGTSLVFALKHGFRVIGIDAKKEYCDLMIDQIKQLIAEDELDLE</sequence>
<keyword evidence="6" id="KW-0238">DNA-binding</keyword>
<evidence type="ECO:0000256" key="3">
    <source>
        <dbReference type="ARBA" id="ARBA00022679"/>
    </source>
</evidence>
<dbReference type="GO" id="GO:0015667">
    <property type="term" value="F:site-specific DNA-methyltransferase (cytosine-N4-specific) activity"/>
    <property type="evidence" value="ECO:0007669"/>
    <property type="project" value="UniProtKB-EC"/>
</dbReference>
<dbReference type="EC" id="2.1.1.-" evidence="9"/>
<evidence type="ECO:0000256" key="4">
    <source>
        <dbReference type="ARBA" id="ARBA00022691"/>
    </source>
</evidence>
<accession>K2N4J3</accession>
<dbReference type="eggNOG" id="COG0863">
    <property type="taxonomic scope" value="Bacteria"/>
</dbReference>
<dbReference type="Pfam" id="PF01555">
    <property type="entry name" value="N6_N4_Mtase"/>
    <property type="match status" value="1"/>
</dbReference>
<dbReference type="GO" id="GO:0008170">
    <property type="term" value="F:N-methyltransferase activity"/>
    <property type="evidence" value="ECO:0007669"/>
    <property type="project" value="InterPro"/>
</dbReference>
<comment type="catalytic activity">
    <reaction evidence="8">
        <text>a 2'-deoxycytidine in DNA + S-adenosyl-L-methionine = an N(4)-methyl-2'-deoxycytidine in DNA + S-adenosyl-L-homocysteine + H(+)</text>
        <dbReference type="Rhea" id="RHEA:16857"/>
        <dbReference type="Rhea" id="RHEA-COMP:11369"/>
        <dbReference type="Rhea" id="RHEA-COMP:13674"/>
        <dbReference type="ChEBI" id="CHEBI:15378"/>
        <dbReference type="ChEBI" id="CHEBI:57856"/>
        <dbReference type="ChEBI" id="CHEBI:59789"/>
        <dbReference type="ChEBI" id="CHEBI:85452"/>
        <dbReference type="ChEBI" id="CHEBI:137933"/>
        <dbReference type="EC" id="2.1.1.113"/>
    </reaction>
</comment>
<protein>
    <recommendedName>
        <fullName evidence="9">Methyltransferase</fullName>
        <ecNumber evidence="9">2.1.1.-</ecNumber>
    </recommendedName>
</protein>
<dbReference type="AlphaFoldDB" id="K2N4J3"/>
<keyword evidence="2 11" id="KW-0489">Methyltransferase</keyword>
<dbReference type="InterPro" id="IPR001091">
    <property type="entry name" value="RM_Methyltransferase"/>
</dbReference>